<reference evidence="3 4" key="1">
    <citation type="submission" date="2015-04" db="EMBL/GenBank/DDBJ databases">
        <title>Draft genome of the roundworm Trichinella nativa.</title>
        <authorList>
            <person name="Mitreva M."/>
        </authorList>
    </citation>
    <scope>NUCLEOTIDE SEQUENCE [LARGE SCALE GENOMIC DNA]</scope>
    <source>
        <strain evidence="3 4">ISS45</strain>
    </source>
</reference>
<accession>A0A1Y3EXA2</accession>
<feature type="domain" description="EB" evidence="2">
    <location>
        <begin position="106"/>
        <end position="161"/>
    </location>
</feature>
<keyword evidence="1" id="KW-0732">Signal</keyword>
<name>A0A1Y3EXA2_9BILA</name>
<protein>
    <submittedName>
        <fullName evidence="3">EB module</fullName>
    </submittedName>
</protein>
<feature type="signal peptide" evidence="1">
    <location>
        <begin position="1"/>
        <end position="27"/>
    </location>
</feature>
<evidence type="ECO:0000259" key="2">
    <source>
        <dbReference type="Pfam" id="PF01683"/>
    </source>
</evidence>
<organism evidence="3 4">
    <name type="scientific">Trichinella nativa</name>
    <dbReference type="NCBI Taxonomy" id="6335"/>
    <lineage>
        <taxon>Eukaryota</taxon>
        <taxon>Metazoa</taxon>
        <taxon>Ecdysozoa</taxon>
        <taxon>Nematoda</taxon>
        <taxon>Enoplea</taxon>
        <taxon>Dorylaimia</taxon>
        <taxon>Trichinellida</taxon>
        <taxon>Trichinellidae</taxon>
        <taxon>Trichinella</taxon>
    </lineage>
</organism>
<dbReference type="EMBL" id="LVZM01000270">
    <property type="protein sequence ID" value="OUC49802.1"/>
    <property type="molecule type" value="Genomic_DNA"/>
</dbReference>
<evidence type="ECO:0000313" key="4">
    <source>
        <dbReference type="Proteomes" id="UP000243006"/>
    </source>
</evidence>
<gene>
    <name evidence="3" type="ORF">D917_05055</name>
</gene>
<evidence type="ECO:0000256" key="1">
    <source>
        <dbReference type="SAM" id="SignalP"/>
    </source>
</evidence>
<proteinExistence type="predicted"/>
<feature type="chain" id="PRO_5011005141" evidence="1">
    <location>
        <begin position="28"/>
        <end position="170"/>
    </location>
</feature>
<dbReference type="Pfam" id="PF01683">
    <property type="entry name" value="EB"/>
    <property type="match status" value="1"/>
</dbReference>
<dbReference type="AlphaFoldDB" id="A0A1Y3EXA2"/>
<evidence type="ECO:0000313" key="3">
    <source>
        <dbReference type="EMBL" id="OUC49802.1"/>
    </source>
</evidence>
<dbReference type="InterPro" id="IPR006149">
    <property type="entry name" value="EB_dom"/>
</dbReference>
<comment type="caution">
    <text evidence="3">The sequence shown here is derived from an EMBL/GenBank/DDBJ whole genome shotgun (WGS) entry which is preliminary data.</text>
</comment>
<sequence>MRATCHSCKLSTEYFLFLLMSCFYKQACITITSCCVVGDAFLGNQEVSSDLFKGSSLKSCATLFAKRREVERIIWARCSYLRETHIVHGGYLFNPLIARSYYMYSCPSGFARYNGVCVPNRFVQAKPGQFCNPLTECVGGSMCLGGICRCLPGLIPSGGVCVLPPFGMFG</sequence>
<dbReference type="Proteomes" id="UP000243006">
    <property type="component" value="Unassembled WGS sequence"/>
</dbReference>